<evidence type="ECO:0000313" key="1">
    <source>
        <dbReference type="EMBL" id="MBC3804042.1"/>
    </source>
</evidence>
<evidence type="ECO:0000313" key="2">
    <source>
        <dbReference type="Proteomes" id="UP000603234"/>
    </source>
</evidence>
<keyword evidence="2" id="KW-1185">Reference proteome</keyword>
<dbReference type="EMBL" id="WJBC01000006">
    <property type="protein sequence ID" value="MBC3804042.1"/>
    <property type="molecule type" value="Genomic_DNA"/>
</dbReference>
<name>A0ABR6WTV2_9FIRM</name>
<proteinExistence type="predicted"/>
<organism evidence="1 2">
    <name type="scientific">Acetobacterium fimetarium</name>
    <dbReference type="NCBI Taxonomy" id="52691"/>
    <lineage>
        <taxon>Bacteria</taxon>
        <taxon>Bacillati</taxon>
        <taxon>Bacillota</taxon>
        <taxon>Clostridia</taxon>
        <taxon>Eubacteriales</taxon>
        <taxon>Eubacteriaceae</taxon>
        <taxon>Acetobacterium</taxon>
    </lineage>
</organism>
<gene>
    <name evidence="1" type="ORF">GH808_06275</name>
</gene>
<sequence>MDRICKYYWEARRALEEHYFKRKYFNCMPKIYYDQRHDAYVNPKIITERGCAEYVCSESVCYGPIYHYNINGSETHEHTIAAVFIDAYNDAEIFSLSEEHIEQYSKQELVMIYKLVKQGTEDRLSYEGEK</sequence>
<comment type="caution">
    <text evidence="1">The sequence shown here is derived from an EMBL/GenBank/DDBJ whole genome shotgun (WGS) entry which is preliminary data.</text>
</comment>
<dbReference type="RefSeq" id="WP_186841927.1">
    <property type="nucleotide sequence ID" value="NZ_WJBC01000006.1"/>
</dbReference>
<accession>A0ABR6WTV2</accession>
<reference evidence="1 2" key="1">
    <citation type="journal article" date="2020" name="mSystems">
        <title>Defining Genomic and Predicted Metabolic Features of the Acetobacterium Genus.</title>
        <authorList>
            <person name="Ross D.E."/>
            <person name="Marshall C.W."/>
            <person name="Gulliver D."/>
            <person name="May H.D."/>
            <person name="Norman R.S."/>
        </authorList>
    </citation>
    <scope>NUCLEOTIDE SEQUENCE [LARGE SCALE GENOMIC DNA]</scope>
    <source>
        <strain evidence="1 2">DSM 8238</strain>
    </source>
</reference>
<protein>
    <submittedName>
        <fullName evidence="1">Uncharacterized protein</fullName>
    </submittedName>
</protein>
<dbReference type="Proteomes" id="UP000603234">
    <property type="component" value="Unassembled WGS sequence"/>
</dbReference>